<dbReference type="HOGENOM" id="CLU_041790_0_0_4"/>
<evidence type="ECO:0000256" key="2">
    <source>
        <dbReference type="SAM" id="Phobius"/>
    </source>
</evidence>
<dbReference type="CDD" id="cd07185">
    <property type="entry name" value="OmpA_C-like"/>
    <property type="match status" value="1"/>
</dbReference>
<dbReference type="InterPro" id="IPR038522">
    <property type="entry name" value="T4/T6SS_DotU_sf"/>
</dbReference>
<dbReference type="PANTHER" id="PTHR38033:SF1">
    <property type="entry name" value="DOTU FAMILY TYPE IV_VI SECRETION SYSTEM PROTEIN"/>
    <property type="match status" value="1"/>
</dbReference>
<dbReference type="NCBIfam" id="NF005999">
    <property type="entry name" value="PRK08126.1"/>
    <property type="match status" value="1"/>
</dbReference>
<evidence type="ECO:0000256" key="1">
    <source>
        <dbReference type="PROSITE-ProRule" id="PRU00473"/>
    </source>
</evidence>
<organism evidence="4 5">
    <name type="scientific">Burkholderia mallei (strain ATCC 23344)</name>
    <dbReference type="NCBI Taxonomy" id="243160"/>
    <lineage>
        <taxon>Bacteria</taxon>
        <taxon>Pseudomonadati</taxon>
        <taxon>Pseudomonadota</taxon>
        <taxon>Betaproteobacteria</taxon>
        <taxon>Burkholderiales</taxon>
        <taxon>Burkholderiaceae</taxon>
        <taxon>Burkholderia</taxon>
        <taxon>pseudomallei group</taxon>
    </lineage>
</organism>
<protein>
    <submittedName>
        <fullName evidence="4">OmpA domain protein</fullName>
    </submittedName>
</protein>
<dbReference type="eggNOG" id="COG1360">
    <property type="taxonomic scope" value="Bacteria"/>
</dbReference>
<dbReference type="SUPFAM" id="SSF103088">
    <property type="entry name" value="OmpA-like"/>
    <property type="match status" value="1"/>
</dbReference>
<evidence type="ECO:0000313" key="4">
    <source>
        <dbReference type="EMBL" id="AAU45517.1"/>
    </source>
</evidence>
<evidence type="ECO:0000313" key="5">
    <source>
        <dbReference type="Proteomes" id="UP000006693"/>
    </source>
</evidence>
<accession>A0A0H2W9I1</accession>
<evidence type="ECO:0000259" key="3">
    <source>
        <dbReference type="PROSITE" id="PS51123"/>
    </source>
</evidence>
<dbReference type="InterPro" id="IPR006665">
    <property type="entry name" value="OmpA-like"/>
</dbReference>
<reference evidence="4 5" key="1">
    <citation type="journal article" date="2004" name="Proc. Natl. Acad. Sci. U.S.A.">
        <title>Structural flexibility in the Burkholderia mallei genome.</title>
        <authorList>
            <person name="Nierman W.C."/>
            <person name="DeShazer D."/>
            <person name="Kim H.S."/>
            <person name="Tettelin H."/>
            <person name="Nelson K.E."/>
            <person name="Feldblyum T."/>
            <person name="Ulrich R.L."/>
            <person name="Ronning C.M."/>
            <person name="Brinkac L.M."/>
            <person name="Daugherty S.C."/>
            <person name="Davidsen T.D."/>
            <person name="Deboy R.T."/>
            <person name="Dimitrov G."/>
            <person name="Dodson R.J."/>
            <person name="Durkin A.S."/>
            <person name="Gwinn M.L."/>
            <person name="Haft D.H."/>
            <person name="Khouri H."/>
            <person name="Kolonay J.F."/>
            <person name="Madupu R."/>
            <person name="Mohammoud Y."/>
            <person name="Nelson W.C."/>
            <person name="Radune D."/>
            <person name="Romero C.M."/>
            <person name="Sarria S."/>
            <person name="Selengut J."/>
            <person name="Shamblin C."/>
            <person name="Sullivan S.A."/>
            <person name="White O."/>
            <person name="Yu Y."/>
            <person name="Zafar N."/>
            <person name="Zhou L."/>
            <person name="Fraser C.M."/>
        </authorList>
    </citation>
    <scope>NUCLEOTIDE SEQUENCE [LARGE SCALE GENOMIC DNA]</scope>
    <source>
        <strain evidence="4 5">ATCC 23344</strain>
    </source>
</reference>
<dbReference type="PATRIC" id="fig|243160.12.peg.5529"/>
<keyword evidence="2" id="KW-0812">Transmembrane</keyword>
<feature type="transmembrane region" description="Helical" evidence="2">
    <location>
        <begin position="237"/>
        <end position="261"/>
    </location>
</feature>
<dbReference type="Pfam" id="PF09850">
    <property type="entry name" value="DotU"/>
    <property type="match status" value="1"/>
</dbReference>
<dbReference type="NCBIfam" id="NF038228">
    <property type="entry name" value="IcmH_DotU_IVB"/>
    <property type="match status" value="1"/>
</dbReference>
<dbReference type="NCBIfam" id="TIGR03349">
    <property type="entry name" value="IV_VI_DotU"/>
    <property type="match status" value="1"/>
</dbReference>
<dbReference type="Pfam" id="PF00691">
    <property type="entry name" value="OmpA"/>
    <property type="match status" value="1"/>
</dbReference>
<keyword evidence="2" id="KW-1133">Transmembrane helix</keyword>
<dbReference type="NCBIfam" id="TIGR03350">
    <property type="entry name" value="type_VI_ompA"/>
    <property type="match status" value="1"/>
</dbReference>
<keyword evidence="1 2" id="KW-0472">Membrane</keyword>
<dbReference type="PANTHER" id="PTHR38033">
    <property type="entry name" value="MEMBRANE PROTEIN-RELATED"/>
    <property type="match status" value="1"/>
</dbReference>
<dbReference type="Gene3D" id="1.25.40.590">
    <property type="entry name" value="Type IV / VI secretion system, DotU"/>
    <property type="match status" value="1"/>
</dbReference>
<feature type="domain" description="OmpA-like" evidence="3">
    <location>
        <begin position="308"/>
        <end position="426"/>
    </location>
</feature>
<proteinExistence type="predicted"/>
<dbReference type="PRINTS" id="PR01023">
    <property type="entry name" value="NAFLGMOTY"/>
</dbReference>
<dbReference type="InterPro" id="IPR017732">
    <property type="entry name" value="T4/T6SS_DotU"/>
</dbReference>
<dbReference type="EMBL" id="CP000011">
    <property type="protein sequence ID" value="AAU45517.1"/>
    <property type="molecule type" value="Genomic_DNA"/>
</dbReference>
<dbReference type="Proteomes" id="UP000006693">
    <property type="component" value="Chromosome 2"/>
</dbReference>
<dbReference type="eggNOG" id="COG3455">
    <property type="taxonomic scope" value="Bacteria"/>
</dbReference>
<name>A0A0H2W9I1_BURMA</name>
<dbReference type="PROSITE" id="PS51123">
    <property type="entry name" value="OMPA_2"/>
    <property type="match status" value="1"/>
</dbReference>
<dbReference type="InterPro" id="IPR017733">
    <property type="entry name" value="OmpA-like_dom_proteobacteria"/>
</dbReference>
<gene>
    <name evidence="4" type="ordered locus">BMAA1914</name>
</gene>
<keyword evidence="5" id="KW-1185">Reference proteome</keyword>
<sequence length="426" mass="46464">MTSETVHHPDISAPAPTFDSVAATLARREPAPAPAGEPPAARLAAIRLARNPLLEAARVLLRALADMPERLDRDDIPQLRLLLEQEVRLFQRLCEQANIRRDHMLGARYCLCTALDEAAMQTSWAQSASGNLGTWISEGLATSFHEDRQGGDKVYLLIGRLMNSPHEHIDLLEVIYRILSLGFEGRYRYEADGQRKHETVRQRLYNEIASQRGPVSVALSPHWQPGPRNRSAPFRDFPAWVTAAVLSLIALGLFGCFKYALSTRSADVQQRIAAIARMAPPAAPAELRLATLLAGEIAAGTLSVEENARRSSVTFRGDAMFAPGAAGVNPAMGPLIRKIAAEIARVPGKVTVRGYTDNQPIKSRQFASNEALSEERATQVMQMLQSAGVPASRLEALGKGGAEPIGDNRTPQGRALNRRVEITVAR</sequence>
<dbReference type="Gene3D" id="3.30.1330.60">
    <property type="entry name" value="OmpA-like domain"/>
    <property type="match status" value="1"/>
</dbReference>
<dbReference type="InterPro" id="IPR036737">
    <property type="entry name" value="OmpA-like_sf"/>
</dbReference>
<dbReference type="KEGG" id="bma:BMAA1914"/>
<dbReference type="GO" id="GO:0016020">
    <property type="term" value="C:membrane"/>
    <property type="evidence" value="ECO:0007669"/>
    <property type="project" value="UniProtKB-UniRule"/>
</dbReference>
<dbReference type="AlphaFoldDB" id="A0A0H2W9I1"/>